<dbReference type="RefSeq" id="XP_075079947.1">
    <property type="nucleotide sequence ID" value="XM_075223846.1"/>
</dbReference>
<reference evidence="1" key="1">
    <citation type="journal article" date="2014" name="Nat. Commun.">
        <title>The tobacco genome sequence and its comparison with those of tomato and potato.</title>
        <authorList>
            <person name="Sierro N."/>
            <person name="Battey J.N."/>
            <person name="Ouadi S."/>
            <person name="Bakaher N."/>
            <person name="Bovet L."/>
            <person name="Willig A."/>
            <person name="Goepfert S."/>
            <person name="Peitsch M.C."/>
            <person name="Ivanov N.V."/>
        </authorList>
    </citation>
    <scope>NUCLEOTIDE SEQUENCE [LARGE SCALE GENOMIC DNA]</scope>
</reference>
<keyword evidence="1" id="KW-1185">Reference proteome</keyword>
<sequence length="131" mass="15035">MEVLFGLPVDGLRIAYMHALREYTGLHYLQMLQRLIGFQPAEETVLSVASRLQLMPVRQHLEAMDADITDDSPDLLIDRYMILLMLLMFGGVSFPNTSKNLVILRFLHHLERLDDLPGYSWGAAILGYPYR</sequence>
<gene>
    <name evidence="2" type="primary">LOC142165252</name>
</gene>
<name>A0AC58S4N7_TOBAC</name>
<accession>A0AC58S4N7</accession>
<evidence type="ECO:0000313" key="2">
    <source>
        <dbReference type="RefSeq" id="XP_075079947.1"/>
    </source>
</evidence>
<protein>
    <submittedName>
        <fullName evidence="2">Uncharacterized protein LOC142165252</fullName>
    </submittedName>
</protein>
<evidence type="ECO:0000313" key="1">
    <source>
        <dbReference type="Proteomes" id="UP000790787"/>
    </source>
</evidence>
<proteinExistence type="predicted"/>
<organism evidence="1 2">
    <name type="scientific">Nicotiana tabacum</name>
    <name type="common">Common tobacco</name>
    <dbReference type="NCBI Taxonomy" id="4097"/>
    <lineage>
        <taxon>Eukaryota</taxon>
        <taxon>Viridiplantae</taxon>
        <taxon>Streptophyta</taxon>
        <taxon>Embryophyta</taxon>
        <taxon>Tracheophyta</taxon>
        <taxon>Spermatophyta</taxon>
        <taxon>Magnoliopsida</taxon>
        <taxon>eudicotyledons</taxon>
        <taxon>Gunneridae</taxon>
        <taxon>Pentapetalae</taxon>
        <taxon>asterids</taxon>
        <taxon>lamiids</taxon>
        <taxon>Solanales</taxon>
        <taxon>Solanaceae</taxon>
        <taxon>Nicotianoideae</taxon>
        <taxon>Nicotianeae</taxon>
        <taxon>Nicotiana</taxon>
    </lineage>
</organism>
<reference evidence="2" key="2">
    <citation type="submission" date="2025-08" db="UniProtKB">
        <authorList>
            <consortium name="RefSeq"/>
        </authorList>
    </citation>
    <scope>IDENTIFICATION</scope>
    <source>
        <tissue evidence="2">Leaf</tissue>
    </source>
</reference>
<dbReference type="Proteomes" id="UP000790787">
    <property type="component" value="Chromosome 10"/>
</dbReference>